<feature type="compositionally biased region" description="Low complexity" evidence="1">
    <location>
        <begin position="219"/>
        <end position="236"/>
    </location>
</feature>
<feature type="region of interest" description="Disordered" evidence="1">
    <location>
        <begin position="304"/>
        <end position="325"/>
    </location>
</feature>
<feature type="compositionally biased region" description="Acidic residues" evidence="1">
    <location>
        <begin position="712"/>
        <end position="732"/>
    </location>
</feature>
<proteinExistence type="predicted"/>
<dbReference type="EMBL" id="JAABOA010000972">
    <property type="protein sequence ID" value="KAF9582659.1"/>
    <property type="molecule type" value="Genomic_DNA"/>
</dbReference>
<feature type="compositionally biased region" description="Low complexity" evidence="1">
    <location>
        <begin position="544"/>
        <end position="554"/>
    </location>
</feature>
<feature type="compositionally biased region" description="Polar residues" evidence="1">
    <location>
        <begin position="269"/>
        <end position="278"/>
    </location>
</feature>
<comment type="caution">
    <text evidence="2">The sequence shown here is derived from an EMBL/GenBank/DDBJ whole genome shotgun (WGS) entry which is preliminary data.</text>
</comment>
<evidence type="ECO:0000313" key="3">
    <source>
        <dbReference type="Proteomes" id="UP000780801"/>
    </source>
</evidence>
<feature type="region of interest" description="Disordered" evidence="1">
    <location>
        <begin position="472"/>
        <end position="517"/>
    </location>
</feature>
<keyword evidence="3" id="KW-1185">Reference proteome</keyword>
<dbReference type="AlphaFoldDB" id="A0A9P6FW96"/>
<feature type="region of interest" description="Disordered" evidence="1">
    <location>
        <begin position="544"/>
        <end position="599"/>
    </location>
</feature>
<dbReference type="Proteomes" id="UP000780801">
    <property type="component" value="Unassembled WGS sequence"/>
</dbReference>
<organism evidence="2 3">
    <name type="scientific">Lunasporangiospora selenospora</name>
    <dbReference type="NCBI Taxonomy" id="979761"/>
    <lineage>
        <taxon>Eukaryota</taxon>
        <taxon>Fungi</taxon>
        <taxon>Fungi incertae sedis</taxon>
        <taxon>Mucoromycota</taxon>
        <taxon>Mortierellomycotina</taxon>
        <taxon>Mortierellomycetes</taxon>
        <taxon>Mortierellales</taxon>
        <taxon>Mortierellaceae</taxon>
        <taxon>Lunasporangiospora</taxon>
    </lineage>
</organism>
<evidence type="ECO:0000256" key="1">
    <source>
        <dbReference type="SAM" id="MobiDB-lite"/>
    </source>
</evidence>
<feature type="compositionally biased region" description="Polar residues" evidence="1">
    <location>
        <begin position="307"/>
        <end position="325"/>
    </location>
</feature>
<feature type="compositionally biased region" description="Polar residues" evidence="1">
    <location>
        <begin position="573"/>
        <end position="588"/>
    </location>
</feature>
<reference evidence="2" key="1">
    <citation type="journal article" date="2020" name="Fungal Divers.">
        <title>Resolving the Mortierellaceae phylogeny through synthesis of multi-gene phylogenetics and phylogenomics.</title>
        <authorList>
            <person name="Vandepol N."/>
            <person name="Liber J."/>
            <person name="Desiro A."/>
            <person name="Na H."/>
            <person name="Kennedy M."/>
            <person name="Barry K."/>
            <person name="Grigoriev I.V."/>
            <person name="Miller A.N."/>
            <person name="O'Donnell K."/>
            <person name="Stajich J.E."/>
            <person name="Bonito G."/>
        </authorList>
    </citation>
    <scope>NUCLEOTIDE SEQUENCE</scope>
    <source>
        <strain evidence="2">KOD1015</strain>
    </source>
</reference>
<feature type="region of interest" description="Disordered" evidence="1">
    <location>
        <begin position="357"/>
        <end position="427"/>
    </location>
</feature>
<feature type="compositionally biased region" description="Low complexity" evidence="1">
    <location>
        <begin position="69"/>
        <end position="90"/>
    </location>
</feature>
<sequence length="798" mass="85185">MPPSLDSVATSTSLRVQPRDLLDTPPPTGSLQAPPLLSRSRRAIPTPGLSLADLRIAFTHHQEEHKSKSQQAIGTTSTSASSSSRPNAQQRAREAQGQPLSGSNANIAVGQKSIQRKPSRSTPGSDPSQDDPQDDSDRNARGSRRGPYSLNNSSNSNLLQMDANGKTTHAPSRKEHLPPVLNMETDRVRKDTRRRAPREEASYFGDGVEKFCVNNNDEPISPSTASPTSPFSSNPNWQSFQPPTPPATSSARPRSLNPAVVPPRRVAPKSQNRLSTLTPAGATLPSLRAGTGAVPVTESGAYLKQGAPSTANGSVTSLGNDTTGIAMNTPAARTYAKRPPPGLPLATASSSTLSLSSTASASTGTTVVASSTRPGVLLGANTPNRGSPDRKEPFRPPPPPKDIARRGSHSKGHGLSGGSTGTGSATVGVNTSAPISLTLSFQQETNNNPNNFTSVVEATLAAATMAAGANTASGLPTGPVLSRSRSNSAQGATATLKERSTNHPYLHDRSSSMSSISRLQSLEEELALGEEHPQFQIDDTTSSLMLSPTSSYRTSPPPGDLPMTHTAPERSRSSSYGSLPNAFGTQSMRRLPSLSRPRTLKSALVKTPIAKARAREAHGPRKVIFGDMITIVTVSRIPTPPPPPPPDKKRKKKPKPKGASAQTGPHPDPEYDSDYHNEPYTPEPAEVEVTLAPWIGNPNYDEERLNSRFYMDNEDDEDEDYDEYEDYDDYDDEHGSGAHGRDDLEDDDEEYEDEYEDETGGGGRAWGQGIAGGMGSIPDKKQGGMFKFKRAVNRLLRT</sequence>
<name>A0A9P6FW96_9FUNG</name>
<dbReference type="OrthoDB" id="2439077at2759"/>
<feature type="compositionally biased region" description="Basic and acidic residues" evidence="1">
    <location>
        <begin position="733"/>
        <end position="742"/>
    </location>
</feature>
<feature type="region of interest" description="Disordered" evidence="1">
    <location>
        <begin position="214"/>
        <end position="291"/>
    </location>
</feature>
<feature type="region of interest" description="Disordered" evidence="1">
    <location>
        <begin position="634"/>
        <end position="683"/>
    </location>
</feature>
<evidence type="ECO:0000313" key="2">
    <source>
        <dbReference type="EMBL" id="KAF9582659.1"/>
    </source>
</evidence>
<feature type="compositionally biased region" description="Basic and acidic residues" evidence="1">
    <location>
        <begin position="667"/>
        <end position="677"/>
    </location>
</feature>
<feature type="compositionally biased region" description="Low complexity" evidence="1">
    <location>
        <begin position="357"/>
        <end position="372"/>
    </location>
</feature>
<feature type="compositionally biased region" description="Low complexity" evidence="1">
    <location>
        <begin position="247"/>
        <end position="264"/>
    </location>
</feature>
<accession>A0A9P6FW96</accession>
<feature type="compositionally biased region" description="Low complexity" evidence="1">
    <location>
        <begin position="149"/>
        <end position="159"/>
    </location>
</feature>
<feature type="region of interest" description="Disordered" evidence="1">
    <location>
        <begin position="1"/>
        <end position="201"/>
    </location>
</feature>
<gene>
    <name evidence="2" type="ORF">BGW38_010922</name>
</gene>
<feature type="compositionally biased region" description="Polar residues" evidence="1">
    <location>
        <begin position="483"/>
        <end position="493"/>
    </location>
</feature>
<feature type="region of interest" description="Disordered" evidence="1">
    <location>
        <begin position="695"/>
        <end position="782"/>
    </location>
</feature>
<feature type="compositionally biased region" description="Basic and acidic residues" evidence="1">
    <location>
        <begin position="496"/>
        <end position="510"/>
    </location>
</feature>
<protein>
    <submittedName>
        <fullName evidence="2">Uncharacterized protein</fullName>
    </submittedName>
</protein>
<feature type="compositionally biased region" description="Gly residues" evidence="1">
    <location>
        <begin position="760"/>
        <end position="775"/>
    </location>
</feature>
<feature type="compositionally biased region" description="Acidic residues" evidence="1">
    <location>
        <begin position="743"/>
        <end position="759"/>
    </location>
</feature>